<accession>A0ABP8PAF9</accession>
<organism evidence="1 2">
    <name type="scientific">Microbacterium panaciterrae</name>
    <dbReference type="NCBI Taxonomy" id="985759"/>
    <lineage>
        <taxon>Bacteria</taxon>
        <taxon>Bacillati</taxon>
        <taxon>Actinomycetota</taxon>
        <taxon>Actinomycetes</taxon>
        <taxon>Micrococcales</taxon>
        <taxon>Microbacteriaceae</taxon>
        <taxon>Microbacterium</taxon>
    </lineage>
</organism>
<proteinExistence type="predicted"/>
<protein>
    <submittedName>
        <fullName evidence="1">Uncharacterized protein</fullName>
    </submittedName>
</protein>
<sequence>MNSITRLRGTSVAAGASAWGQVRGVRAAMTGSPWHQVFTPSAPIPSWLRELSAGHADGYVGPDPVLFRTASLAREWFGALEEHPEALEVTCAHRITSAFSLRVAAEMLAAAGAEVDADVYVWAADESGKFSARIHRLFGVLPVQFPVVSLLEELEELSSRFVIAGRPTRHGTTIQVVPRLVCFEEVA</sequence>
<gene>
    <name evidence="1" type="ORF">GCM10023171_17890</name>
</gene>
<name>A0ABP8PAF9_9MICO</name>
<evidence type="ECO:0000313" key="2">
    <source>
        <dbReference type="Proteomes" id="UP001500731"/>
    </source>
</evidence>
<reference evidence="2" key="1">
    <citation type="journal article" date="2019" name="Int. J. Syst. Evol. Microbiol.">
        <title>The Global Catalogue of Microorganisms (GCM) 10K type strain sequencing project: providing services to taxonomists for standard genome sequencing and annotation.</title>
        <authorList>
            <consortium name="The Broad Institute Genomics Platform"/>
            <consortium name="The Broad Institute Genome Sequencing Center for Infectious Disease"/>
            <person name="Wu L."/>
            <person name="Ma J."/>
        </authorList>
    </citation>
    <scope>NUCLEOTIDE SEQUENCE [LARGE SCALE GENOMIC DNA]</scope>
    <source>
        <strain evidence="2">JCM 17839</strain>
    </source>
</reference>
<evidence type="ECO:0000313" key="1">
    <source>
        <dbReference type="EMBL" id="GAA4484665.1"/>
    </source>
</evidence>
<dbReference type="Proteomes" id="UP001500731">
    <property type="component" value="Unassembled WGS sequence"/>
</dbReference>
<dbReference type="EMBL" id="BAABGP010000012">
    <property type="protein sequence ID" value="GAA4484665.1"/>
    <property type="molecule type" value="Genomic_DNA"/>
</dbReference>
<comment type="caution">
    <text evidence="1">The sequence shown here is derived from an EMBL/GenBank/DDBJ whole genome shotgun (WGS) entry which is preliminary data.</text>
</comment>
<keyword evidence="2" id="KW-1185">Reference proteome</keyword>